<reference evidence="2" key="1">
    <citation type="journal article" date="2016" name="Nat. Commun.">
        <title>The Gonium pectorale genome demonstrates co-option of cell cycle regulation during the evolution of multicellularity.</title>
        <authorList>
            <person name="Hanschen E.R."/>
            <person name="Marriage T.N."/>
            <person name="Ferris P.J."/>
            <person name="Hamaji T."/>
            <person name="Toyoda A."/>
            <person name="Fujiyama A."/>
            <person name="Neme R."/>
            <person name="Noguchi H."/>
            <person name="Minakuchi Y."/>
            <person name="Suzuki M."/>
            <person name="Kawai-Toyooka H."/>
            <person name="Smith D.R."/>
            <person name="Sparks H."/>
            <person name="Anderson J."/>
            <person name="Bakaric R."/>
            <person name="Luria V."/>
            <person name="Karger A."/>
            <person name="Kirschner M.W."/>
            <person name="Durand P.M."/>
            <person name="Michod R.E."/>
            <person name="Nozaki H."/>
            <person name="Olson B.J."/>
        </authorList>
    </citation>
    <scope>NUCLEOTIDE SEQUENCE [LARGE SCALE GENOMIC DNA]</scope>
    <source>
        <strain evidence="2">NIES-2863</strain>
    </source>
</reference>
<dbReference type="EMBL" id="LSYV01000112">
    <property type="protein sequence ID" value="KXZ42906.1"/>
    <property type="molecule type" value="Genomic_DNA"/>
</dbReference>
<gene>
    <name evidence="1" type="ORF">GPECTOR_112g276</name>
</gene>
<organism evidence="1 2">
    <name type="scientific">Gonium pectorale</name>
    <name type="common">Green alga</name>
    <dbReference type="NCBI Taxonomy" id="33097"/>
    <lineage>
        <taxon>Eukaryota</taxon>
        <taxon>Viridiplantae</taxon>
        <taxon>Chlorophyta</taxon>
        <taxon>core chlorophytes</taxon>
        <taxon>Chlorophyceae</taxon>
        <taxon>CS clade</taxon>
        <taxon>Chlamydomonadales</taxon>
        <taxon>Volvocaceae</taxon>
        <taxon>Gonium</taxon>
    </lineage>
</organism>
<evidence type="ECO:0000313" key="1">
    <source>
        <dbReference type="EMBL" id="KXZ42906.1"/>
    </source>
</evidence>
<dbReference type="OrthoDB" id="540030at2759"/>
<name>A0A150FZ60_GONPE</name>
<comment type="caution">
    <text evidence="1">The sequence shown here is derived from an EMBL/GenBank/DDBJ whole genome shotgun (WGS) entry which is preliminary data.</text>
</comment>
<sequence length="351" mass="38826">MPKRQRGSDSILEDVEPDLRILVHDREEPLLAHERVLGLFSRCVRNLPKNADGGATVWDLRQLVPEGSSTPVGGELVQRYLDLAYHRVDSTHRFEVPRIIDDARPLLMLADAVDSTSTLFQHLEEVLLRQVTGLCLAIHVEDGFTVKLRLCERVYTLSESGLREWKIPNDDTHIMMPTPADRQFEARHVEMIEEATCSTLEGWMFLAGRLQMTGLMRVLVRFAKAQTVPLGYGVLAAVGFRRLFSPRVLQCMPRELLLEAFVRDCLTDLPSRIKLEGKGVTASVASSADFSILVGPGPGTPVVLVGGAASLIQNTAGASMPLHVIHGGFQRLHTRDAVIKDVVEKATVDNA</sequence>
<dbReference type="Proteomes" id="UP000075714">
    <property type="component" value="Unassembled WGS sequence"/>
</dbReference>
<dbReference type="AlphaFoldDB" id="A0A150FZ60"/>
<evidence type="ECO:0000313" key="2">
    <source>
        <dbReference type="Proteomes" id="UP000075714"/>
    </source>
</evidence>
<keyword evidence="2" id="KW-1185">Reference proteome</keyword>
<proteinExistence type="predicted"/>
<accession>A0A150FZ60</accession>
<protein>
    <submittedName>
        <fullName evidence="1">Uncharacterized protein</fullName>
    </submittedName>
</protein>